<dbReference type="AlphaFoldDB" id="A0A367ZI76"/>
<dbReference type="InterPro" id="IPR013321">
    <property type="entry name" value="Arc_rbn_hlx_hlx"/>
</dbReference>
<dbReference type="GO" id="GO:0006355">
    <property type="term" value="P:regulation of DNA-templated transcription"/>
    <property type="evidence" value="ECO:0007669"/>
    <property type="project" value="InterPro"/>
</dbReference>
<proteinExistence type="predicted"/>
<dbReference type="InterPro" id="IPR010985">
    <property type="entry name" value="Ribbon_hlx_hlx"/>
</dbReference>
<sequence>MASILVKNIPPAIHEAIKERAKRNFRSVNNEIIACLHEILFPRKIDPQAELEKVKQLRKLVNGFLKEEDLTKMISKGRK</sequence>
<dbReference type="Pfam" id="PF22513">
    <property type="entry name" value="FitA-like_RHH"/>
    <property type="match status" value="1"/>
</dbReference>
<reference evidence="2 3" key="1">
    <citation type="submission" date="2018-05" db="EMBL/GenBank/DDBJ databases">
        <title>A metagenomic window into the 2 km-deep terrestrial subsurface aquifer revealed taxonomically and functionally diverse microbial community comprising novel uncultured bacterial lineages.</title>
        <authorList>
            <person name="Kadnikov V.V."/>
            <person name="Mardanov A.V."/>
            <person name="Beletsky A.V."/>
            <person name="Banks D."/>
            <person name="Pimenov N.V."/>
            <person name="Frank Y.A."/>
            <person name="Karnachuk O.V."/>
            <person name="Ravin N.V."/>
        </authorList>
    </citation>
    <scope>NUCLEOTIDE SEQUENCE [LARGE SCALE GENOMIC DNA]</scope>
    <source>
        <strain evidence="2">BY5</strain>
    </source>
</reference>
<evidence type="ECO:0000259" key="1">
    <source>
        <dbReference type="Pfam" id="PF22513"/>
    </source>
</evidence>
<dbReference type="SUPFAM" id="SSF47598">
    <property type="entry name" value="Ribbon-helix-helix"/>
    <property type="match status" value="1"/>
</dbReference>
<dbReference type="Gene3D" id="1.10.1220.10">
    <property type="entry name" value="Met repressor-like"/>
    <property type="match status" value="1"/>
</dbReference>
<dbReference type="Proteomes" id="UP000252355">
    <property type="component" value="Unassembled WGS sequence"/>
</dbReference>
<feature type="domain" description="Antitoxin FitA-like ribbon-helix-helix" evidence="1">
    <location>
        <begin position="2"/>
        <end position="38"/>
    </location>
</feature>
<organism evidence="2 3">
    <name type="scientific">Candidatus Ozemobacter sibiricus</name>
    <dbReference type="NCBI Taxonomy" id="2268124"/>
    <lineage>
        <taxon>Bacteria</taxon>
        <taxon>Candidatus Ozemobacteria</taxon>
        <taxon>Candidatus Ozemobacterales</taxon>
        <taxon>Candidatus Ozemobacteraceae</taxon>
        <taxon>Candidatus Ozemobacter</taxon>
    </lineage>
</organism>
<comment type="caution">
    <text evidence="2">The sequence shown here is derived from an EMBL/GenBank/DDBJ whole genome shotgun (WGS) entry which is preliminary data.</text>
</comment>
<name>A0A367ZI76_9BACT</name>
<dbReference type="InterPro" id="IPR053853">
    <property type="entry name" value="FitA-like_RHH"/>
</dbReference>
<accession>A0A367ZI76</accession>
<dbReference type="EMBL" id="QOQW01000033">
    <property type="protein sequence ID" value="RCK77795.1"/>
    <property type="molecule type" value="Genomic_DNA"/>
</dbReference>
<protein>
    <recommendedName>
        <fullName evidence="1">Antitoxin FitA-like ribbon-helix-helix domain-containing protein</fullName>
    </recommendedName>
</protein>
<evidence type="ECO:0000313" key="2">
    <source>
        <dbReference type="EMBL" id="RCK77795.1"/>
    </source>
</evidence>
<evidence type="ECO:0000313" key="3">
    <source>
        <dbReference type="Proteomes" id="UP000252355"/>
    </source>
</evidence>
<gene>
    <name evidence="2" type="ORF">OZSIB_2853</name>
</gene>